<organism evidence="3">
    <name type="scientific">Oryza punctata</name>
    <name type="common">Red rice</name>
    <dbReference type="NCBI Taxonomy" id="4537"/>
    <lineage>
        <taxon>Eukaryota</taxon>
        <taxon>Viridiplantae</taxon>
        <taxon>Streptophyta</taxon>
        <taxon>Embryophyta</taxon>
        <taxon>Tracheophyta</taxon>
        <taxon>Spermatophyta</taxon>
        <taxon>Magnoliopsida</taxon>
        <taxon>Liliopsida</taxon>
        <taxon>Poales</taxon>
        <taxon>Poaceae</taxon>
        <taxon>BOP clade</taxon>
        <taxon>Oryzoideae</taxon>
        <taxon>Oryzeae</taxon>
        <taxon>Oryzinae</taxon>
        <taxon>Oryza</taxon>
    </lineage>
</organism>
<dbReference type="Proteomes" id="UP000026962">
    <property type="component" value="Chromosome 8"/>
</dbReference>
<evidence type="ECO:0000313" key="4">
    <source>
        <dbReference type="Proteomes" id="UP000026962"/>
    </source>
</evidence>
<dbReference type="HOGENOM" id="CLU_2175123_0_0_1"/>
<reference evidence="3" key="2">
    <citation type="submission" date="2018-05" db="EMBL/GenBank/DDBJ databases">
        <title>OpunRS2 (Oryza punctata Reference Sequence Version 2).</title>
        <authorList>
            <person name="Zhang J."/>
            <person name="Kudrna D."/>
            <person name="Lee S."/>
            <person name="Talag J."/>
            <person name="Welchert J."/>
            <person name="Wing R.A."/>
        </authorList>
    </citation>
    <scope>NUCLEOTIDE SEQUENCE [LARGE SCALE GENOMIC DNA]</scope>
</reference>
<dbReference type="EnsemblPlants" id="OPUNC08G15870.1">
    <property type="protein sequence ID" value="OPUNC08G15870.1"/>
    <property type="gene ID" value="OPUNC08G15870"/>
</dbReference>
<evidence type="ECO:0000256" key="2">
    <source>
        <dbReference type="SAM" id="SignalP"/>
    </source>
</evidence>
<feature type="chain" id="PRO_5002366772" description="SMP domain-containing protein" evidence="2">
    <location>
        <begin position="27"/>
        <end position="110"/>
    </location>
</feature>
<protein>
    <recommendedName>
        <fullName evidence="5">SMP domain-containing protein</fullName>
    </recommendedName>
</protein>
<sequence length="110" mass="10956">MAGHKVVFCTCILIFIVVVISGQAEARRLAATAAANGNEPCNEDAVAVEGDGSFRAVQENASSASTDHAAAGRGGAAAAVEGSMPMTTTDSRPTAPGNSPGIGNKGRINN</sequence>
<reference evidence="3" key="1">
    <citation type="submission" date="2015-04" db="UniProtKB">
        <authorList>
            <consortium name="EnsemblPlants"/>
        </authorList>
    </citation>
    <scope>IDENTIFICATION</scope>
</reference>
<dbReference type="eggNOG" id="ENOG502R3Q6">
    <property type="taxonomic scope" value="Eukaryota"/>
</dbReference>
<dbReference type="AlphaFoldDB" id="A0A0E0LVW6"/>
<feature type="signal peptide" evidence="2">
    <location>
        <begin position="1"/>
        <end position="26"/>
    </location>
</feature>
<evidence type="ECO:0000256" key="1">
    <source>
        <dbReference type="SAM" id="MobiDB-lite"/>
    </source>
</evidence>
<keyword evidence="2" id="KW-0732">Signal</keyword>
<evidence type="ECO:0000313" key="3">
    <source>
        <dbReference type="EnsemblPlants" id="OPUNC08G15870.1"/>
    </source>
</evidence>
<proteinExistence type="predicted"/>
<feature type="region of interest" description="Disordered" evidence="1">
    <location>
        <begin position="58"/>
        <end position="110"/>
    </location>
</feature>
<dbReference type="OMA" id="ACKGGIF"/>
<evidence type="ECO:0008006" key="5">
    <source>
        <dbReference type="Google" id="ProtNLM"/>
    </source>
</evidence>
<accession>A0A0E0LVW6</accession>
<name>A0A0E0LVW6_ORYPU</name>
<keyword evidence="4" id="KW-1185">Reference proteome</keyword>
<dbReference type="Gramene" id="OPUNC08G15870.1">
    <property type="protein sequence ID" value="OPUNC08G15870.1"/>
    <property type="gene ID" value="OPUNC08G15870"/>
</dbReference>